<evidence type="ECO:0000313" key="1">
    <source>
        <dbReference type="EMBL" id="CAF1397063.1"/>
    </source>
</evidence>
<gene>
    <name evidence="2" type="ORF">JXQ802_LOCUS50808</name>
    <name evidence="1" type="ORF">PYM288_LOCUS34627</name>
</gene>
<evidence type="ECO:0000313" key="2">
    <source>
        <dbReference type="EMBL" id="CAF1622803.1"/>
    </source>
</evidence>
<dbReference type="Proteomes" id="UP000663854">
    <property type="component" value="Unassembled WGS sequence"/>
</dbReference>
<dbReference type="EMBL" id="CAJNOH010005384">
    <property type="protein sequence ID" value="CAF1397063.1"/>
    <property type="molecule type" value="Genomic_DNA"/>
</dbReference>
<reference evidence="1" key="1">
    <citation type="submission" date="2021-02" db="EMBL/GenBank/DDBJ databases">
        <authorList>
            <person name="Nowell W R."/>
        </authorList>
    </citation>
    <scope>NUCLEOTIDE SEQUENCE</scope>
</reference>
<evidence type="ECO:0000313" key="4">
    <source>
        <dbReference type="Proteomes" id="UP000663870"/>
    </source>
</evidence>
<dbReference type="AlphaFoldDB" id="A0A815KSY3"/>
<proteinExistence type="predicted"/>
<sequence>METNESGSDIVEQITHTVENTTNIDIITRTDRHSIGSNTNDTNYNSQINIQVQVLRDYGISTGTFNNCVWTRRDLHVAQDGIHIKLSLWNDQDHVHLAQWTTLSY</sequence>
<evidence type="ECO:0000313" key="3">
    <source>
        <dbReference type="Proteomes" id="UP000663854"/>
    </source>
</evidence>
<keyword evidence="4" id="KW-1185">Reference proteome</keyword>
<dbReference type="Proteomes" id="UP000663870">
    <property type="component" value="Unassembled WGS sequence"/>
</dbReference>
<comment type="caution">
    <text evidence="1">The sequence shown here is derived from an EMBL/GenBank/DDBJ whole genome shotgun (WGS) entry which is preliminary data.</text>
</comment>
<accession>A0A815KSY3</accession>
<dbReference type="EMBL" id="CAJNOL010006874">
    <property type="protein sequence ID" value="CAF1622803.1"/>
    <property type="molecule type" value="Genomic_DNA"/>
</dbReference>
<protein>
    <submittedName>
        <fullName evidence="1">Uncharacterized protein</fullName>
    </submittedName>
</protein>
<organism evidence="1 3">
    <name type="scientific">Rotaria sordida</name>
    <dbReference type="NCBI Taxonomy" id="392033"/>
    <lineage>
        <taxon>Eukaryota</taxon>
        <taxon>Metazoa</taxon>
        <taxon>Spiralia</taxon>
        <taxon>Gnathifera</taxon>
        <taxon>Rotifera</taxon>
        <taxon>Eurotatoria</taxon>
        <taxon>Bdelloidea</taxon>
        <taxon>Philodinida</taxon>
        <taxon>Philodinidae</taxon>
        <taxon>Rotaria</taxon>
    </lineage>
</organism>
<name>A0A815KSY3_9BILA</name>